<evidence type="ECO:0000256" key="1">
    <source>
        <dbReference type="SAM" id="SignalP"/>
    </source>
</evidence>
<accession>A0A8T2F5L4</accession>
<dbReference type="OrthoDB" id="1044339at2759"/>
<dbReference type="Proteomes" id="UP000694251">
    <property type="component" value="Chromosome 3"/>
</dbReference>
<gene>
    <name evidence="2" type="ORF">ISN44_As03g016020</name>
</gene>
<evidence type="ECO:0000313" key="2">
    <source>
        <dbReference type="EMBL" id="KAG7631368.1"/>
    </source>
</evidence>
<evidence type="ECO:0000313" key="3">
    <source>
        <dbReference type="Proteomes" id="UP000694251"/>
    </source>
</evidence>
<feature type="chain" id="PRO_5035861853" evidence="1">
    <location>
        <begin position="21"/>
        <end position="67"/>
    </location>
</feature>
<dbReference type="EMBL" id="JAEFBJ010000003">
    <property type="protein sequence ID" value="KAG7631368.1"/>
    <property type="molecule type" value="Genomic_DNA"/>
</dbReference>
<organism evidence="2 3">
    <name type="scientific">Arabidopsis suecica</name>
    <name type="common">Swedish thale-cress</name>
    <name type="synonym">Cardaminopsis suecica</name>
    <dbReference type="NCBI Taxonomy" id="45249"/>
    <lineage>
        <taxon>Eukaryota</taxon>
        <taxon>Viridiplantae</taxon>
        <taxon>Streptophyta</taxon>
        <taxon>Embryophyta</taxon>
        <taxon>Tracheophyta</taxon>
        <taxon>Spermatophyta</taxon>
        <taxon>Magnoliopsida</taxon>
        <taxon>eudicotyledons</taxon>
        <taxon>Gunneridae</taxon>
        <taxon>Pentapetalae</taxon>
        <taxon>rosids</taxon>
        <taxon>malvids</taxon>
        <taxon>Brassicales</taxon>
        <taxon>Brassicaceae</taxon>
        <taxon>Camelineae</taxon>
        <taxon>Arabidopsis</taxon>
    </lineage>
</organism>
<reference evidence="2 3" key="1">
    <citation type="submission" date="2020-12" db="EMBL/GenBank/DDBJ databases">
        <title>Concerted genomic and epigenomic changes stabilize Arabidopsis allopolyploids.</title>
        <authorList>
            <person name="Chen Z."/>
        </authorList>
    </citation>
    <scope>NUCLEOTIDE SEQUENCE [LARGE SCALE GENOMIC DNA]</scope>
    <source>
        <strain evidence="2">As9502</strain>
        <tissue evidence="2">Leaf</tissue>
    </source>
</reference>
<protein>
    <submittedName>
        <fullName evidence="2">Uncharacterized protein</fullName>
    </submittedName>
</protein>
<keyword evidence="1" id="KW-0732">Signal</keyword>
<dbReference type="AlphaFoldDB" id="A0A8T2F5L4"/>
<name>A0A8T2F5L4_ARASU</name>
<proteinExistence type="predicted"/>
<sequence>MATKLLYFVFLTVFILLSVSKIWWEAANEPRVLTTREWLDRLFETKKAFLRIGFDEDQEYFRSYFVL</sequence>
<comment type="caution">
    <text evidence="2">The sequence shown here is derived from an EMBL/GenBank/DDBJ whole genome shotgun (WGS) entry which is preliminary data.</text>
</comment>
<feature type="signal peptide" evidence="1">
    <location>
        <begin position="1"/>
        <end position="20"/>
    </location>
</feature>
<keyword evidence="3" id="KW-1185">Reference proteome</keyword>